<dbReference type="InterPro" id="IPR014787">
    <property type="entry name" value="PSer_Pase_RsbU_N"/>
</dbReference>
<accession>A0A511V4H1</accession>
<dbReference type="GO" id="GO:0016791">
    <property type="term" value="F:phosphatase activity"/>
    <property type="evidence" value="ECO:0007669"/>
    <property type="project" value="TreeGrafter"/>
</dbReference>
<evidence type="ECO:0000313" key="4">
    <source>
        <dbReference type="Proteomes" id="UP000321157"/>
    </source>
</evidence>
<dbReference type="InterPro" id="IPR036457">
    <property type="entry name" value="PPM-type-like_dom_sf"/>
</dbReference>
<dbReference type="SUPFAM" id="SSF101215">
    <property type="entry name" value="KaiA/RbsU domain"/>
    <property type="match status" value="1"/>
</dbReference>
<dbReference type="SUPFAM" id="SSF81606">
    <property type="entry name" value="PP2C-like"/>
    <property type="match status" value="1"/>
</dbReference>
<proteinExistence type="predicted"/>
<keyword evidence="4" id="KW-1185">Reference proteome</keyword>
<evidence type="ECO:0000313" key="3">
    <source>
        <dbReference type="EMBL" id="GEN32981.1"/>
    </source>
</evidence>
<feature type="domain" description="PPM-type phosphatase" evidence="2">
    <location>
        <begin position="117"/>
        <end position="333"/>
    </location>
</feature>
<dbReference type="OrthoDB" id="311592at2"/>
<dbReference type="SMART" id="SM00331">
    <property type="entry name" value="PP2C_SIG"/>
    <property type="match status" value="1"/>
</dbReference>
<dbReference type="AlphaFoldDB" id="A0A511V4H1"/>
<gene>
    <name evidence="3" type="primary">rsbU_1</name>
    <name evidence="3" type="ORF">ADA01nite_04410</name>
</gene>
<evidence type="ECO:0000256" key="1">
    <source>
        <dbReference type="ARBA" id="ARBA00022801"/>
    </source>
</evidence>
<dbReference type="Gene3D" id="3.60.40.10">
    <property type="entry name" value="PPM-type phosphatase domain"/>
    <property type="match status" value="1"/>
</dbReference>
<dbReference type="Proteomes" id="UP000321157">
    <property type="component" value="Unassembled WGS sequence"/>
</dbReference>
<dbReference type="EMBL" id="BJXX01000019">
    <property type="protein sequence ID" value="GEN32981.1"/>
    <property type="molecule type" value="Genomic_DNA"/>
</dbReference>
<keyword evidence="1" id="KW-0378">Hydrolase</keyword>
<protein>
    <submittedName>
        <fullName evidence="3">Phosphoserine phosphatase RsbU</fullName>
    </submittedName>
</protein>
<dbReference type="Gene3D" id="1.10.1240.30">
    <property type="entry name" value="KaiA/RbsU domain"/>
    <property type="match status" value="1"/>
</dbReference>
<evidence type="ECO:0000259" key="2">
    <source>
        <dbReference type="SMART" id="SM00331"/>
    </source>
</evidence>
<comment type="caution">
    <text evidence="3">The sequence shown here is derived from an EMBL/GenBank/DDBJ whole genome shotgun (WGS) entry which is preliminary data.</text>
</comment>
<reference evidence="3 4" key="1">
    <citation type="submission" date="2019-07" db="EMBL/GenBank/DDBJ databases">
        <title>Whole genome shotgun sequence of Aneurinibacillus danicus NBRC 102444.</title>
        <authorList>
            <person name="Hosoyama A."/>
            <person name="Uohara A."/>
            <person name="Ohji S."/>
            <person name="Ichikawa N."/>
        </authorList>
    </citation>
    <scope>NUCLEOTIDE SEQUENCE [LARGE SCALE GENOMIC DNA]</scope>
    <source>
        <strain evidence="3 4">NBRC 102444</strain>
    </source>
</reference>
<dbReference type="InterPro" id="IPR001932">
    <property type="entry name" value="PPM-type_phosphatase-like_dom"/>
</dbReference>
<dbReference type="InterPro" id="IPR052016">
    <property type="entry name" value="Bact_Sigma-Reg"/>
</dbReference>
<dbReference type="Pfam" id="PF07228">
    <property type="entry name" value="SpoIIE"/>
    <property type="match status" value="1"/>
</dbReference>
<dbReference type="Pfam" id="PF08673">
    <property type="entry name" value="RsbU_N"/>
    <property type="match status" value="1"/>
</dbReference>
<name>A0A511V4H1_9BACL</name>
<organism evidence="3 4">
    <name type="scientific">Aneurinibacillus danicus</name>
    <dbReference type="NCBI Taxonomy" id="267746"/>
    <lineage>
        <taxon>Bacteria</taxon>
        <taxon>Bacillati</taxon>
        <taxon>Bacillota</taxon>
        <taxon>Bacilli</taxon>
        <taxon>Bacillales</taxon>
        <taxon>Paenibacillaceae</taxon>
        <taxon>Aneurinibacillus group</taxon>
        <taxon>Aneurinibacillus</taxon>
    </lineage>
</organism>
<dbReference type="InterPro" id="IPR017944">
    <property type="entry name" value="KaiA/RbsU_helical_domain_sf"/>
</dbReference>
<dbReference type="PANTHER" id="PTHR43156">
    <property type="entry name" value="STAGE II SPORULATION PROTEIN E-RELATED"/>
    <property type="match status" value="1"/>
</dbReference>
<dbReference type="PANTHER" id="PTHR43156:SF15">
    <property type="entry name" value="PHOSPHOSERINE PHOSPHATASE RSBU"/>
    <property type="match status" value="1"/>
</dbReference>
<sequence>MKQVKEYYKKIMLHYLRNPGEHQLYAGQQLSKSLIEKDIPPEDILALHINIMKENGYILPREWERSFQFLMEIMVSFGMAYQERQSLRLKKKQLESEINVAISMQKKLYPHTFEHGFHDLEVGFISTPAREMSGDFYYYTKHGKNKLGILVADIAGKGIPAALCMSMIKYAMDTLENDVKPANMILDYLNRLVLKNADPSLFVTMFYTIYDPLTSILTYSSAGHEPALYYQAKSKKFQDLNTKGLILGVDANVKYEEKAIQLESGDFIVLYTDGVTERKDSDEPDDNSILREAISSADLSLPAQEIVNHMYQHAIDEKNYQLDDDHTIVMIRKK</sequence>